<evidence type="ECO:0000313" key="3">
    <source>
        <dbReference type="Proteomes" id="UP000297839"/>
    </source>
</evidence>
<comment type="caution">
    <text evidence="2">The sequence shown here is derived from an EMBL/GenBank/DDBJ whole genome shotgun (WGS) entry which is preliminary data.</text>
</comment>
<gene>
    <name evidence="2" type="ORF">EZ216_16985</name>
</gene>
<dbReference type="Gene3D" id="3.40.30.10">
    <property type="entry name" value="Glutaredoxin"/>
    <property type="match status" value="1"/>
</dbReference>
<dbReference type="Proteomes" id="UP000297839">
    <property type="component" value="Unassembled WGS sequence"/>
</dbReference>
<dbReference type="Pfam" id="PF00085">
    <property type="entry name" value="Thioredoxin"/>
    <property type="match status" value="1"/>
</dbReference>
<proteinExistence type="predicted"/>
<keyword evidence="3" id="KW-1185">Reference proteome</keyword>
<protein>
    <submittedName>
        <fullName evidence="2">Thioredoxin</fullName>
    </submittedName>
</protein>
<dbReference type="InterPro" id="IPR036249">
    <property type="entry name" value="Thioredoxin-like_sf"/>
</dbReference>
<evidence type="ECO:0000313" key="2">
    <source>
        <dbReference type="EMBL" id="TFY98283.1"/>
    </source>
</evidence>
<name>A0A4Z0BIM0_9BURK</name>
<dbReference type="AlphaFoldDB" id="A0A4Z0BIM0"/>
<sequence length="124" mass="13746">MTESPREEGPGWQVICLCAAWCGVCREWTSVFDELSAQHPQVRFGWIDIEDEADAMGDVDVETFPTLLVAQDGRARFFGPVQPSAAQVARLLESLRDDPRAGRETPAEAHALLVRIAPLLLRKS</sequence>
<dbReference type="SUPFAM" id="SSF52833">
    <property type="entry name" value="Thioredoxin-like"/>
    <property type="match status" value="1"/>
</dbReference>
<dbReference type="InterPro" id="IPR013766">
    <property type="entry name" value="Thioredoxin_domain"/>
</dbReference>
<dbReference type="PROSITE" id="PS51352">
    <property type="entry name" value="THIOREDOXIN_2"/>
    <property type="match status" value="1"/>
</dbReference>
<dbReference type="OrthoDB" id="8521206at2"/>
<feature type="domain" description="Thioredoxin" evidence="1">
    <location>
        <begin position="1"/>
        <end position="97"/>
    </location>
</feature>
<dbReference type="EMBL" id="SMLK01000006">
    <property type="protein sequence ID" value="TFY98283.1"/>
    <property type="molecule type" value="Genomic_DNA"/>
</dbReference>
<accession>A0A4Z0BIM0</accession>
<dbReference type="CDD" id="cd02947">
    <property type="entry name" value="TRX_family"/>
    <property type="match status" value="1"/>
</dbReference>
<evidence type="ECO:0000259" key="1">
    <source>
        <dbReference type="PROSITE" id="PS51352"/>
    </source>
</evidence>
<reference evidence="2 3" key="1">
    <citation type="submission" date="2019-03" db="EMBL/GenBank/DDBJ databases">
        <title>Ramlibacter sp. 18x22-1, whole genome shotgun sequence.</title>
        <authorList>
            <person name="Zhang X."/>
            <person name="Feng G."/>
            <person name="Zhu H."/>
        </authorList>
    </citation>
    <scope>NUCLEOTIDE SEQUENCE [LARGE SCALE GENOMIC DNA]</scope>
    <source>
        <strain evidence="2 3">18x22-1</strain>
    </source>
</reference>
<dbReference type="RefSeq" id="WP_135250975.1">
    <property type="nucleotide sequence ID" value="NZ_SMLK01000006.1"/>
</dbReference>
<organism evidence="2 3">
    <name type="scientific">Ramlibacter humi</name>
    <dbReference type="NCBI Taxonomy" id="2530451"/>
    <lineage>
        <taxon>Bacteria</taxon>
        <taxon>Pseudomonadati</taxon>
        <taxon>Pseudomonadota</taxon>
        <taxon>Betaproteobacteria</taxon>
        <taxon>Burkholderiales</taxon>
        <taxon>Comamonadaceae</taxon>
        <taxon>Ramlibacter</taxon>
    </lineage>
</organism>